<sequence>MLQRYSFPTNILFGEGAIRELPQYLIAHSLEKPLIVTDPVVIQLPFFQDIIADLKKYDIRVTVFDQLHKNPLKSDVLNGKEAYKHSNCIIGLGGGVAMDTARAIALSIHHQEDLFYYDDLEGGSKCITHPIPPLITIPTTAGTGSEVGRSAIISEDESKRKRILFHPRLMAQQVFADPALTYDLPASITTATGMDALTHHIEAFLSKGFHPMADGIALEGIRLIFSSLENCVKKPTPEDRGNMMIASLMGAVAFQKGLGLVHSLAHPLSTLLDMHHGLANAIMLPYGLSFNYEGLEEKFERMATASGVNGLRGEGFIDAILQLNQTLDIPSLSDEGVKEIHIPQLTELCLKDFCLPSNPKSIREEEVKAIYEQALAKRVEPLNR</sequence>
<dbReference type="Pfam" id="PF25137">
    <property type="entry name" value="ADH_Fe_C"/>
    <property type="match status" value="1"/>
</dbReference>
<feature type="domain" description="Alcohol dehydrogenase iron-type/glycerol dehydrogenase GldA" evidence="3">
    <location>
        <begin position="8"/>
        <end position="178"/>
    </location>
</feature>
<dbReference type="EMBL" id="BAABJX010000030">
    <property type="protein sequence ID" value="GAA4834970.1"/>
    <property type="molecule type" value="Genomic_DNA"/>
</dbReference>
<evidence type="ECO:0000313" key="6">
    <source>
        <dbReference type="Proteomes" id="UP001500298"/>
    </source>
</evidence>
<evidence type="ECO:0000259" key="4">
    <source>
        <dbReference type="Pfam" id="PF25137"/>
    </source>
</evidence>
<accession>A0ABP9DFQ4</accession>
<evidence type="ECO:0000256" key="2">
    <source>
        <dbReference type="ARBA" id="ARBA00023002"/>
    </source>
</evidence>
<gene>
    <name evidence="5" type="ORF">GCM10023331_20260</name>
</gene>
<keyword evidence="2" id="KW-0560">Oxidoreductase</keyword>
<comment type="similarity">
    <text evidence="1">Belongs to the iron-containing alcohol dehydrogenase family.</text>
</comment>
<dbReference type="Pfam" id="PF00465">
    <property type="entry name" value="Fe-ADH"/>
    <property type="match status" value="1"/>
</dbReference>
<protein>
    <submittedName>
        <fullName evidence="5">Iron-containing alcohol dehydrogenase</fullName>
    </submittedName>
</protein>
<reference evidence="6" key="1">
    <citation type="journal article" date="2019" name="Int. J. Syst. Evol. Microbiol.">
        <title>The Global Catalogue of Microorganisms (GCM) 10K type strain sequencing project: providing services to taxonomists for standard genome sequencing and annotation.</title>
        <authorList>
            <consortium name="The Broad Institute Genomics Platform"/>
            <consortium name="The Broad Institute Genome Sequencing Center for Infectious Disease"/>
            <person name="Wu L."/>
            <person name="Ma J."/>
        </authorList>
    </citation>
    <scope>NUCLEOTIDE SEQUENCE [LARGE SCALE GENOMIC DNA]</scope>
    <source>
        <strain evidence="6">JCM 18326</strain>
    </source>
</reference>
<dbReference type="Proteomes" id="UP001500298">
    <property type="component" value="Unassembled WGS sequence"/>
</dbReference>
<dbReference type="InterPro" id="IPR001670">
    <property type="entry name" value="ADH_Fe/GldA"/>
</dbReference>
<dbReference type="PANTHER" id="PTHR11496">
    <property type="entry name" value="ALCOHOL DEHYDROGENASE"/>
    <property type="match status" value="1"/>
</dbReference>
<proteinExistence type="inferred from homology"/>
<evidence type="ECO:0000313" key="5">
    <source>
        <dbReference type="EMBL" id="GAA4834970.1"/>
    </source>
</evidence>
<organism evidence="5 6">
    <name type="scientific">Algivirga pacifica</name>
    <dbReference type="NCBI Taxonomy" id="1162670"/>
    <lineage>
        <taxon>Bacteria</taxon>
        <taxon>Pseudomonadati</taxon>
        <taxon>Bacteroidota</taxon>
        <taxon>Cytophagia</taxon>
        <taxon>Cytophagales</taxon>
        <taxon>Flammeovirgaceae</taxon>
        <taxon>Algivirga</taxon>
    </lineage>
</organism>
<keyword evidence="6" id="KW-1185">Reference proteome</keyword>
<evidence type="ECO:0000259" key="3">
    <source>
        <dbReference type="Pfam" id="PF00465"/>
    </source>
</evidence>
<evidence type="ECO:0000256" key="1">
    <source>
        <dbReference type="ARBA" id="ARBA00007358"/>
    </source>
</evidence>
<comment type="caution">
    <text evidence="5">The sequence shown here is derived from an EMBL/GenBank/DDBJ whole genome shotgun (WGS) entry which is preliminary data.</text>
</comment>
<feature type="domain" description="Fe-containing alcohol dehydrogenase-like C-terminal" evidence="4">
    <location>
        <begin position="189"/>
        <end position="374"/>
    </location>
</feature>
<dbReference type="SUPFAM" id="SSF56796">
    <property type="entry name" value="Dehydroquinate synthase-like"/>
    <property type="match status" value="1"/>
</dbReference>
<dbReference type="InterPro" id="IPR039697">
    <property type="entry name" value="Alcohol_dehydrogenase_Fe"/>
</dbReference>
<dbReference type="Gene3D" id="3.40.50.1970">
    <property type="match status" value="1"/>
</dbReference>
<dbReference type="Gene3D" id="1.20.1090.10">
    <property type="entry name" value="Dehydroquinate synthase-like - alpha domain"/>
    <property type="match status" value="1"/>
</dbReference>
<dbReference type="InterPro" id="IPR056798">
    <property type="entry name" value="ADH_Fe_C"/>
</dbReference>
<dbReference type="RefSeq" id="WP_345371470.1">
    <property type="nucleotide sequence ID" value="NZ_BAABJX010000030.1"/>
</dbReference>
<dbReference type="PANTHER" id="PTHR11496:SF102">
    <property type="entry name" value="ALCOHOL DEHYDROGENASE 4"/>
    <property type="match status" value="1"/>
</dbReference>
<name>A0ABP9DFQ4_9BACT</name>
<dbReference type="CDD" id="cd14861">
    <property type="entry name" value="Fe-ADH-like"/>
    <property type="match status" value="1"/>
</dbReference>